<evidence type="ECO:0000313" key="2">
    <source>
        <dbReference type="Proteomes" id="UP000826195"/>
    </source>
</evidence>
<evidence type="ECO:0000313" key="1">
    <source>
        <dbReference type="EMBL" id="KAH0548380.1"/>
    </source>
</evidence>
<dbReference type="Proteomes" id="UP000826195">
    <property type="component" value="Unassembled WGS sequence"/>
</dbReference>
<accession>A0AAV7IDX7</accession>
<keyword evidence="2" id="KW-1185">Reference proteome</keyword>
<comment type="caution">
    <text evidence="1">The sequence shown here is derived from an EMBL/GenBank/DDBJ whole genome shotgun (WGS) entry which is preliminary data.</text>
</comment>
<dbReference type="EMBL" id="JAHXZJ010001874">
    <property type="protein sequence ID" value="KAH0548380.1"/>
    <property type="molecule type" value="Genomic_DNA"/>
</dbReference>
<gene>
    <name evidence="1" type="ORF">KQX54_000967</name>
</gene>
<dbReference type="AlphaFoldDB" id="A0AAV7IDX7"/>
<name>A0AAV7IDX7_COTGL</name>
<organism evidence="1 2">
    <name type="scientific">Cotesia glomerata</name>
    <name type="common">Lepidopteran parasitic wasp</name>
    <name type="synonym">Apanteles glomeratus</name>
    <dbReference type="NCBI Taxonomy" id="32391"/>
    <lineage>
        <taxon>Eukaryota</taxon>
        <taxon>Metazoa</taxon>
        <taxon>Ecdysozoa</taxon>
        <taxon>Arthropoda</taxon>
        <taxon>Hexapoda</taxon>
        <taxon>Insecta</taxon>
        <taxon>Pterygota</taxon>
        <taxon>Neoptera</taxon>
        <taxon>Endopterygota</taxon>
        <taxon>Hymenoptera</taxon>
        <taxon>Apocrita</taxon>
        <taxon>Ichneumonoidea</taxon>
        <taxon>Braconidae</taxon>
        <taxon>Microgastrinae</taxon>
        <taxon>Cotesia</taxon>
    </lineage>
</organism>
<proteinExistence type="predicted"/>
<protein>
    <submittedName>
        <fullName evidence="1">Uncharacterized protein</fullName>
    </submittedName>
</protein>
<reference evidence="1 2" key="1">
    <citation type="journal article" date="2021" name="J. Hered.">
        <title>A chromosome-level genome assembly of the parasitoid wasp, Cotesia glomerata (Hymenoptera: Braconidae).</title>
        <authorList>
            <person name="Pinto B.J."/>
            <person name="Weis J.J."/>
            <person name="Gamble T."/>
            <person name="Ode P.J."/>
            <person name="Paul R."/>
            <person name="Zaspel J.M."/>
        </authorList>
    </citation>
    <scope>NUCLEOTIDE SEQUENCE [LARGE SCALE GENOMIC DNA]</scope>
    <source>
        <strain evidence="1">CgM1</strain>
    </source>
</reference>
<sequence length="75" mass="8636">MYSITKQIAICSVNADEVQLVFFTTSRRDDIINLFNGYRLYYSLQIMNVVTQGASYFTALKDEDKDYAPHSLSIQ</sequence>